<protein>
    <submittedName>
        <fullName evidence="2">Uncharacterized protein</fullName>
    </submittedName>
</protein>
<sequence>MKISAFFLAATFASVMAAPSDVQEPALEARAACWNRSSCGRAWSGKCEDYCKPYKFSHMATTDCGWGEGSFSAILPLRDNIDRGEGSFGFARLLLVDDGG</sequence>
<keyword evidence="3" id="KW-1185">Reference proteome</keyword>
<feature type="chain" id="PRO_5040254163" evidence="1">
    <location>
        <begin position="18"/>
        <end position="100"/>
    </location>
</feature>
<dbReference type="OrthoDB" id="4920918at2759"/>
<dbReference type="EMBL" id="JAGMUV010000024">
    <property type="protein sequence ID" value="KAH7121702.1"/>
    <property type="molecule type" value="Genomic_DNA"/>
</dbReference>
<feature type="signal peptide" evidence="1">
    <location>
        <begin position="1"/>
        <end position="17"/>
    </location>
</feature>
<gene>
    <name evidence="2" type="ORF">EDB81DRAFT_891261</name>
</gene>
<dbReference type="AlphaFoldDB" id="A0A9P9DMK1"/>
<reference evidence="2" key="1">
    <citation type="journal article" date="2021" name="Nat. Commun.">
        <title>Genetic determinants of endophytism in the Arabidopsis root mycobiome.</title>
        <authorList>
            <person name="Mesny F."/>
            <person name="Miyauchi S."/>
            <person name="Thiergart T."/>
            <person name="Pickel B."/>
            <person name="Atanasova L."/>
            <person name="Karlsson M."/>
            <person name="Huettel B."/>
            <person name="Barry K.W."/>
            <person name="Haridas S."/>
            <person name="Chen C."/>
            <person name="Bauer D."/>
            <person name="Andreopoulos W."/>
            <person name="Pangilinan J."/>
            <person name="LaButti K."/>
            <person name="Riley R."/>
            <person name="Lipzen A."/>
            <person name="Clum A."/>
            <person name="Drula E."/>
            <person name="Henrissat B."/>
            <person name="Kohler A."/>
            <person name="Grigoriev I.V."/>
            <person name="Martin F.M."/>
            <person name="Hacquard S."/>
        </authorList>
    </citation>
    <scope>NUCLEOTIDE SEQUENCE</scope>
    <source>
        <strain evidence="2">MPI-CAGE-AT-0147</strain>
    </source>
</reference>
<organism evidence="2 3">
    <name type="scientific">Dactylonectria macrodidyma</name>
    <dbReference type="NCBI Taxonomy" id="307937"/>
    <lineage>
        <taxon>Eukaryota</taxon>
        <taxon>Fungi</taxon>
        <taxon>Dikarya</taxon>
        <taxon>Ascomycota</taxon>
        <taxon>Pezizomycotina</taxon>
        <taxon>Sordariomycetes</taxon>
        <taxon>Hypocreomycetidae</taxon>
        <taxon>Hypocreales</taxon>
        <taxon>Nectriaceae</taxon>
        <taxon>Dactylonectria</taxon>
    </lineage>
</organism>
<accession>A0A9P9DMK1</accession>
<comment type="caution">
    <text evidence="2">The sequence shown here is derived from an EMBL/GenBank/DDBJ whole genome shotgun (WGS) entry which is preliminary data.</text>
</comment>
<name>A0A9P9DMK1_9HYPO</name>
<dbReference type="Proteomes" id="UP000738349">
    <property type="component" value="Unassembled WGS sequence"/>
</dbReference>
<evidence type="ECO:0000313" key="2">
    <source>
        <dbReference type="EMBL" id="KAH7121702.1"/>
    </source>
</evidence>
<evidence type="ECO:0000256" key="1">
    <source>
        <dbReference type="SAM" id="SignalP"/>
    </source>
</evidence>
<keyword evidence="1" id="KW-0732">Signal</keyword>
<proteinExistence type="predicted"/>
<evidence type="ECO:0000313" key="3">
    <source>
        <dbReference type="Proteomes" id="UP000738349"/>
    </source>
</evidence>